<proteinExistence type="predicted"/>
<comment type="caution">
    <text evidence="3">The sequence shown here is derived from an EMBL/GenBank/DDBJ whole genome shotgun (WGS) entry which is preliminary data.</text>
</comment>
<dbReference type="EMBL" id="SEWF01000009">
    <property type="protein sequence ID" value="RYU96131.1"/>
    <property type="molecule type" value="Genomic_DNA"/>
</dbReference>
<dbReference type="InterPro" id="IPR050879">
    <property type="entry name" value="Acyltransferase_3"/>
</dbReference>
<keyword evidence="3" id="KW-0808">Transferase</keyword>
<gene>
    <name evidence="3" type="ORF">EWM59_07935</name>
</gene>
<evidence type="ECO:0000313" key="3">
    <source>
        <dbReference type="EMBL" id="RYU96131.1"/>
    </source>
</evidence>
<evidence type="ECO:0000256" key="1">
    <source>
        <dbReference type="SAM" id="Phobius"/>
    </source>
</evidence>
<feature type="transmembrane region" description="Helical" evidence="1">
    <location>
        <begin position="81"/>
        <end position="100"/>
    </location>
</feature>
<feature type="transmembrane region" description="Helical" evidence="1">
    <location>
        <begin position="206"/>
        <end position="223"/>
    </location>
</feature>
<feature type="transmembrane region" description="Helical" evidence="1">
    <location>
        <begin position="298"/>
        <end position="317"/>
    </location>
</feature>
<sequence length="350" mass="41011">MNINRTNNFDLIRLMAAFQVLIWHGAEHLNIFDANDPFLSILFHFPGVPIFFTISGFLISHSLERNNFNLKKYFRNRALRIYPALWMCTILTGLLLIYFIQPIVIKDLFIWFVAQITFLQFYVPTSLKAWGAGHPNGSLWSVAVELQFYLILPILLYFINQPKRLLHKNIRIAVLFVLAVLTTYFINTSSWIHAHELLSKVLGNTVFYYLYFFLTGIAIYKNFRWIEKYLKGKVFIWLLIYAAYVLLFQTWLKLYIDPYTVSILGIIANTLLSLLTLSFAFSFVNLSKNLLQENDISYGIYIYHLPVINIMISLRFFGSIWDLIVMAMAVTIIAYTSWKLIEQRALRAKF</sequence>
<dbReference type="GO" id="GO:0000271">
    <property type="term" value="P:polysaccharide biosynthetic process"/>
    <property type="evidence" value="ECO:0007669"/>
    <property type="project" value="TreeGrafter"/>
</dbReference>
<feature type="transmembrane region" description="Helical" evidence="1">
    <location>
        <begin position="262"/>
        <end position="286"/>
    </location>
</feature>
<keyword evidence="3" id="KW-0012">Acyltransferase</keyword>
<reference evidence="3 4" key="1">
    <citation type="submission" date="2019-02" db="EMBL/GenBank/DDBJ databases">
        <title>Bacterial novel species Emticicia sp. 17J42-9 isolated from soil.</title>
        <authorList>
            <person name="Jung H.-Y."/>
        </authorList>
    </citation>
    <scope>NUCLEOTIDE SEQUENCE [LARGE SCALE GENOMIC DNA]</scope>
    <source>
        <strain evidence="3 4">17J42-9</strain>
    </source>
</reference>
<dbReference type="AlphaFoldDB" id="A0A4Q5M1L9"/>
<dbReference type="Proteomes" id="UP000293162">
    <property type="component" value="Unassembled WGS sequence"/>
</dbReference>
<dbReference type="GO" id="GO:0016747">
    <property type="term" value="F:acyltransferase activity, transferring groups other than amino-acyl groups"/>
    <property type="evidence" value="ECO:0007669"/>
    <property type="project" value="InterPro"/>
</dbReference>
<evidence type="ECO:0000259" key="2">
    <source>
        <dbReference type="Pfam" id="PF01757"/>
    </source>
</evidence>
<keyword evidence="1" id="KW-0472">Membrane</keyword>
<evidence type="ECO:0000313" key="4">
    <source>
        <dbReference type="Proteomes" id="UP000293162"/>
    </source>
</evidence>
<organism evidence="3 4">
    <name type="scientific">Emticicia agri</name>
    <dbReference type="NCBI Taxonomy" id="2492393"/>
    <lineage>
        <taxon>Bacteria</taxon>
        <taxon>Pseudomonadati</taxon>
        <taxon>Bacteroidota</taxon>
        <taxon>Cytophagia</taxon>
        <taxon>Cytophagales</taxon>
        <taxon>Leadbetterellaceae</taxon>
        <taxon>Emticicia</taxon>
    </lineage>
</organism>
<name>A0A4Q5M1L9_9BACT</name>
<feature type="transmembrane region" description="Helical" evidence="1">
    <location>
        <begin position="235"/>
        <end position="256"/>
    </location>
</feature>
<feature type="transmembrane region" description="Helical" evidence="1">
    <location>
        <begin position="12"/>
        <end position="32"/>
    </location>
</feature>
<feature type="transmembrane region" description="Helical" evidence="1">
    <location>
        <begin position="38"/>
        <end position="60"/>
    </location>
</feature>
<dbReference type="RefSeq" id="WP_130020422.1">
    <property type="nucleotide sequence ID" value="NZ_SEWF01000009.1"/>
</dbReference>
<accession>A0A4Q5M1L9</accession>
<feature type="transmembrane region" description="Helical" evidence="1">
    <location>
        <begin position="172"/>
        <end position="194"/>
    </location>
</feature>
<keyword evidence="4" id="KW-1185">Reference proteome</keyword>
<feature type="domain" description="Acyltransferase 3" evidence="2">
    <location>
        <begin position="8"/>
        <end position="335"/>
    </location>
</feature>
<dbReference type="PANTHER" id="PTHR23028:SF53">
    <property type="entry name" value="ACYL_TRANSF_3 DOMAIN-CONTAINING PROTEIN"/>
    <property type="match status" value="1"/>
</dbReference>
<dbReference type="Pfam" id="PF01757">
    <property type="entry name" value="Acyl_transf_3"/>
    <property type="match status" value="1"/>
</dbReference>
<keyword evidence="1" id="KW-0812">Transmembrane</keyword>
<dbReference type="InterPro" id="IPR002656">
    <property type="entry name" value="Acyl_transf_3_dom"/>
</dbReference>
<feature type="transmembrane region" description="Helical" evidence="1">
    <location>
        <begin position="323"/>
        <end position="341"/>
    </location>
</feature>
<dbReference type="OrthoDB" id="9796461at2"/>
<feature type="transmembrane region" description="Helical" evidence="1">
    <location>
        <begin position="139"/>
        <end position="160"/>
    </location>
</feature>
<protein>
    <submittedName>
        <fullName evidence="3">Acyltransferase</fullName>
    </submittedName>
</protein>
<dbReference type="GO" id="GO:0016020">
    <property type="term" value="C:membrane"/>
    <property type="evidence" value="ECO:0007669"/>
    <property type="project" value="TreeGrafter"/>
</dbReference>
<keyword evidence="1" id="KW-1133">Transmembrane helix</keyword>
<dbReference type="PANTHER" id="PTHR23028">
    <property type="entry name" value="ACETYLTRANSFERASE"/>
    <property type="match status" value="1"/>
</dbReference>